<evidence type="ECO:0000256" key="1">
    <source>
        <dbReference type="SAM" id="MobiDB-lite"/>
    </source>
</evidence>
<feature type="compositionally biased region" description="Low complexity" evidence="1">
    <location>
        <begin position="699"/>
        <end position="719"/>
    </location>
</feature>
<organism evidence="2 3">
    <name type="scientific">Adhaeretor mobilis</name>
    <dbReference type="NCBI Taxonomy" id="1930276"/>
    <lineage>
        <taxon>Bacteria</taxon>
        <taxon>Pseudomonadati</taxon>
        <taxon>Planctomycetota</taxon>
        <taxon>Planctomycetia</taxon>
        <taxon>Pirellulales</taxon>
        <taxon>Lacipirellulaceae</taxon>
        <taxon>Adhaeretor</taxon>
    </lineage>
</organism>
<dbReference type="EMBL" id="CP036263">
    <property type="protein sequence ID" value="QDS97583.1"/>
    <property type="molecule type" value="Genomic_DNA"/>
</dbReference>
<proteinExistence type="predicted"/>
<dbReference type="SUPFAM" id="SSF103642">
    <property type="entry name" value="Sec-C motif"/>
    <property type="match status" value="1"/>
</dbReference>
<evidence type="ECO:0000313" key="2">
    <source>
        <dbReference type="EMBL" id="QDS97583.1"/>
    </source>
</evidence>
<evidence type="ECO:0000313" key="3">
    <source>
        <dbReference type="Proteomes" id="UP000319852"/>
    </source>
</evidence>
<sequence>MAIDQYSPCPCGSGKKLKFCCSDLAHEIQKIEKLVSGEQPHAALKHVEHLLDKQPERASLLDLKASIEMGLDQLEDAQSTIQVYLLTHPDNPSAYGQAAIMAAAKGETAAAVGALQEALDRVPDRQMPQRVFEAIGAVGHALLITGDLIAARGHLILYAGMSPDEDNRAIDLLLRMNLQGGLPLLLRDTLYLHELSDQPSTDQPPWSAVFEEAGQLARRGLWRRAEAEYVKLAEQAKQHPDVAYNLAVVRGWLGDAAQFASGMHHFAQLATTAAGAPTDEAVEAEALAQLVDPDLDEPKLETVRVTYPVGDDDLAAERLAAHKQTEHYELDPQSLGEAAHPRESYVLLDRPVPSTGVDLAIEDAPNVLAFLSLYGKRTDRDAQIELTTDRGEHFQEVETLVVDILGDACQAQSDTEVVAEKPAAEEALSWRWRLPDDTPSAHRRALLAKRRQHAILEDWVAAPRGALDGKSPLEAANDEAARLPLLGSVLIVEQAAADPSEFDLFAQLRDKLNLPGHDPVTCEQEQLNQLPLVRLTRLELSGLGDLQLQKLLNRTVMGGANLATLRVAEELVGRDTVEEGVDLASAYRQLIRAEPAPDRALEWVRKATKWTEASGESAAEWALLELELQIERSDAEGLQQSLNHIREKHINEAGVAEAVYKLLYSAGLVPPEEMQASQHPTALPQESQAGGLWTPGGEAAAAAPAQSDPAQAKSAIWTP</sequence>
<dbReference type="RefSeq" id="WP_145058078.1">
    <property type="nucleotide sequence ID" value="NZ_CP036263.1"/>
</dbReference>
<reference evidence="2 3" key="1">
    <citation type="submission" date="2019-02" db="EMBL/GenBank/DDBJ databases">
        <title>Deep-cultivation of Planctomycetes and their phenomic and genomic characterization uncovers novel biology.</title>
        <authorList>
            <person name="Wiegand S."/>
            <person name="Jogler M."/>
            <person name="Boedeker C."/>
            <person name="Pinto D."/>
            <person name="Vollmers J."/>
            <person name="Rivas-Marin E."/>
            <person name="Kohn T."/>
            <person name="Peeters S.H."/>
            <person name="Heuer A."/>
            <person name="Rast P."/>
            <person name="Oberbeckmann S."/>
            <person name="Bunk B."/>
            <person name="Jeske O."/>
            <person name="Meyerdierks A."/>
            <person name="Storesund J.E."/>
            <person name="Kallscheuer N."/>
            <person name="Luecker S."/>
            <person name="Lage O.M."/>
            <person name="Pohl T."/>
            <person name="Merkel B.J."/>
            <person name="Hornburger P."/>
            <person name="Mueller R.-W."/>
            <person name="Bruemmer F."/>
            <person name="Labrenz M."/>
            <person name="Spormann A.M."/>
            <person name="Op den Camp H."/>
            <person name="Overmann J."/>
            <person name="Amann R."/>
            <person name="Jetten M.S.M."/>
            <person name="Mascher T."/>
            <person name="Medema M.H."/>
            <person name="Devos D.P."/>
            <person name="Kaster A.-K."/>
            <person name="Ovreas L."/>
            <person name="Rohde M."/>
            <person name="Galperin M.Y."/>
            <person name="Jogler C."/>
        </authorList>
    </citation>
    <scope>NUCLEOTIDE SEQUENCE [LARGE SCALE GENOMIC DNA]</scope>
    <source>
        <strain evidence="2 3">HG15A2</strain>
    </source>
</reference>
<name>A0A517MRS7_9BACT</name>
<dbReference type="SUPFAM" id="SSF48452">
    <property type="entry name" value="TPR-like"/>
    <property type="match status" value="1"/>
</dbReference>
<dbReference type="InterPro" id="IPR011990">
    <property type="entry name" value="TPR-like_helical_dom_sf"/>
</dbReference>
<dbReference type="Proteomes" id="UP000319852">
    <property type="component" value="Chromosome"/>
</dbReference>
<dbReference type="Gene3D" id="1.25.40.10">
    <property type="entry name" value="Tetratricopeptide repeat domain"/>
    <property type="match status" value="1"/>
</dbReference>
<dbReference type="KEGG" id="amob:HG15A2_08460"/>
<protein>
    <submittedName>
        <fullName evidence="2">Uncharacterized protein</fullName>
    </submittedName>
</protein>
<keyword evidence="3" id="KW-1185">Reference proteome</keyword>
<feature type="region of interest" description="Disordered" evidence="1">
    <location>
        <begin position="675"/>
        <end position="719"/>
    </location>
</feature>
<gene>
    <name evidence="2" type="ORF">HG15A2_08460</name>
</gene>
<dbReference type="OrthoDB" id="242313at2"/>
<dbReference type="AlphaFoldDB" id="A0A517MRS7"/>
<feature type="compositionally biased region" description="Polar residues" evidence="1">
    <location>
        <begin position="675"/>
        <end position="688"/>
    </location>
</feature>
<accession>A0A517MRS7</accession>